<evidence type="ECO:0000313" key="2">
    <source>
        <dbReference type="EMBL" id="VFK26518.1"/>
    </source>
</evidence>
<gene>
    <name evidence="1" type="ORF">BECKMB1821G_GA0114241_100334</name>
    <name evidence="3" type="ORF">BECKMB1821H_GA0114242_100653</name>
    <name evidence="2" type="ORF">BECKMB1821I_GA0114274_100121</name>
</gene>
<dbReference type="EMBL" id="CAADFO010000003">
    <property type="protein sequence ID" value="VFK22907.1"/>
    <property type="molecule type" value="Genomic_DNA"/>
</dbReference>
<proteinExistence type="predicted"/>
<dbReference type="EMBL" id="CAADGH010000006">
    <property type="protein sequence ID" value="VFK74562.1"/>
    <property type="molecule type" value="Genomic_DNA"/>
</dbReference>
<accession>A0A451B8G2</accession>
<name>A0A451B8G2_9GAMM</name>
<dbReference type="EMBL" id="CAADFQ010000001">
    <property type="protein sequence ID" value="VFK26518.1"/>
    <property type="molecule type" value="Genomic_DNA"/>
</dbReference>
<organism evidence="3">
    <name type="scientific">Candidatus Kentrum sp. MB</name>
    <dbReference type="NCBI Taxonomy" id="2138164"/>
    <lineage>
        <taxon>Bacteria</taxon>
        <taxon>Pseudomonadati</taxon>
        <taxon>Pseudomonadota</taxon>
        <taxon>Gammaproteobacteria</taxon>
        <taxon>Candidatus Kentrum</taxon>
    </lineage>
</organism>
<evidence type="ECO:0000313" key="3">
    <source>
        <dbReference type="EMBL" id="VFK74562.1"/>
    </source>
</evidence>
<reference evidence="3" key="1">
    <citation type="submission" date="2019-02" db="EMBL/GenBank/DDBJ databases">
        <authorList>
            <person name="Gruber-Vodicka R. H."/>
            <person name="Seah K. B. B."/>
        </authorList>
    </citation>
    <scope>NUCLEOTIDE SEQUENCE</scope>
    <source>
        <strain evidence="1">BECK_BZ197</strain>
        <strain evidence="3">BECK_BZ198</strain>
        <strain evidence="2">BECK_BZ199</strain>
    </source>
</reference>
<protein>
    <submittedName>
        <fullName evidence="3">Uncharacterized protein</fullName>
    </submittedName>
</protein>
<sequence>MLKKGKDPSLRFGIIKIYRFERGEKSGNLYIFQGDGIFLFMNVNLFPAQVHEWVKVLIVVYQCRIMPCRFEAKLRQHQNLTSTIV</sequence>
<dbReference type="AlphaFoldDB" id="A0A451B8G2"/>
<evidence type="ECO:0000313" key="1">
    <source>
        <dbReference type="EMBL" id="VFK22907.1"/>
    </source>
</evidence>